<keyword evidence="5" id="KW-1185">Reference proteome</keyword>
<organism evidence="4 5">
    <name type="scientific">Sulfurovum riftiae</name>
    <dbReference type="NCBI Taxonomy" id="1630136"/>
    <lineage>
        <taxon>Bacteria</taxon>
        <taxon>Pseudomonadati</taxon>
        <taxon>Campylobacterota</taxon>
        <taxon>Epsilonproteobacteria</taxon>
        <taxon>Campylobacterales</taxon>
        <taxon>Sulfurovaceae</taxon>
        <taxon>Sulfurovum</taxon>
    </lineage>
</organism>
<gene>
    <name evidence="4" type="ORF">AS592_09945</name>
</gene>
<dbReference type="InterPro" id="IPR055354">
    <property type="entry name" value="DUF7507"/>
</dbReference>
<feature type="domain" description="DUF7507" evidence="2">
    <location>
        <begin position="803"/>
        <end position="891"/>
    </location>
</feature>
<comment type="caution">
    <text evidence="4">The sequence shown here is derived from an EMBL/GenBank/DDBJ whole genome shotgun (WGS) entry which is preliminary data.</text>
</comment>
<dbReference type="EMBL" id="LNKT01000001">
    <property type="protein sequence ID" value="KYJ87426.1"/>
    <property type="molecule type" value="Genomic_DNA"/>
</dbReference>
<evidence type="ECO:0000259" key="2">
    <source>
        <dbReference type="Pfam" id="PF24346"/>
    </source>
</evidence>
<dbReference type="InterPro" id="IPR055371">
    <property type="entry name" value="SpaA_PFL_dom_4"/>
</dbReference>
<evidence type="ECO:0000313" key="5">
    <source>
        <dbReference type="Proteomes" id="UP000075359"/>
    </source>
</evidence>
<proteinExistence type="predicted"/>
<dbReference type="InterPro" id="IPR013783">
    <property type="entry name" value="Ig-like_fold"/>
</dbReference>
<evidence type="ECO:0008006" key="6">
    <source>
        <dbReference type="Google" id="ProtNLM"/>
    </source>
</evidence>
<name>A0A151CIS6_9BACT</name>
<feature type="domain" description="SpaA-like prealbumin fold" evidence="3">
    <location>
        <begin position="702"/>
        <end position="796"/>
    </location>
</feature>
<feature type="transmembrane region" description="Helical" evidence="1">
    <location>
        <begin position="930"/>
        <end position="951"/>
    </location>
</feature>
<dbReference type="InterPro" id="IPR047589">
    <property type="entry name" value="DUF11_rpt"/>
</dbReference>
<accession>A0A151CIS6</accession>
<dbReference type="Proteomes" id="UP000075359">
    <property type="component" value="Unassembled WGS sequence"/>
</dbReference>
<evidence type="ECO:0000313" key="4">
    <source>
        <dbReference type="EMBL" id="KYJ87426.1"/>
    </source>
</evidence>
<dbReference type="OrthoDB" id="5807613at2"/>
<sequence length="966" mass="105622">MKLIDKHSWLSRVRKTAGGLVVGASLLLAATSLEAKISIDLQGCNSSNITTYEGKLVPDMHPGHDDFIMYQCNKSAYKNGWLGKNWAELDMVPMQLFVENSSDTPADISFKVGGDYIVNRSDGSAGWDYITEFTLDVEATLAANKGDQSKVDQCKQHGAVAVQSLEIGTDEATIYRVVEIKDFPANLICVPMFNMRLAIGARKYPGASLHAELLPVGDTAIGKQDLSIPVKDLKPQILNKGMSAAAEGSRTWSIEKNASVNSIDFGDLCADDNPLQEDIDITITWKKSDVTPEGMVNVQTVISANNPTRRPQTISVHDVIRSGDTPLDSFDCPEVTLAENTGEHTICTHTVSIDAANATNLNDIATATYTLTNINEPTATLTATALVRDEDIKTGTIVENNATIVDKEHIDGKGYAYSVEEVNGANGTFGNNYQLKDVTNGEVWWTSALQENSNSVTFKKRIYVEKNASTEGHLGDTATLNNEKSSSFEVLFRASRIINFNLTKNILEAKDTDTDFHFTIQQPDGSSYKTTLTVPAGKTSASQTFTNVLAGIYNIQEDPKTGWQPANGEDTFQIVNLTNACRGSATFTNEPADQFINVKVRKKTFPDMIGDEDQSAGWTMILKKEVDGNWVEVSRKATVAGDWVILANQDNLDEGTHYRIDEEMKDGWYFVNKTTNSCEFTYEGPEQQDYECTYANAKESKIIIHKKTDGDTTTKFNFSQNIDFATALQLSGGESQTYENLKAGTYTVTEEDMGEHFALSGLSCIDPSSNSRVDINHRTVEINLDPGETVECTFNNIAIKDEPSVYMYKTTNDEDADDAPGPDILVGDTITWNYVITNNGNVKLTNIVVTDDIEGNILCPSTILEPGESMTCSKTGIATLGQYENTGTVTADGDIQGSDVSHYNGIVNAVAPEEDENCPCNDIQSDSSSAMGNVSAALMILMTLMLGLYFVRREELNRAKRQGGVK</sequence>
<dbReference type="NCBIfam" id="TIGR01451">
    <property type="entry name" value="B_ant_repeat"/>
    <property type="match status" value="1"/>
</dbReference>
<evidence type="ECO:0000259" key="3">
    <source>
        <dbReference type="Pfam" id="PF24514"/>
    </source>
</evidence>
<keyword evidence="1" id="KW-1133">Transmembrane helix</keyword>
<dbReference type="RefSeq" id="WP_067328260.1">
    <property type="nucleotide sequence ID" value="NZ_LNKT01000001.1"/>
</dbReference>
<dbReference type="STRING" id="1630136.AS592_09945"/>
<keyword evidence="1" id="KW-0472">Membrane</keyword>
<protein>
    <recommendedName>
        <fullName evidence="6">DUF11 domain-containing protein</fullName>
    </recommendedName>
</protein>
<dbReference type="Pfam" id="PF24346">
    <property type="entry name" value="DUF7507"/>
    <property type="match status" value="1"/>
</dbReference>
<evidence type="ECO:0000256" key="1">
    <source>
        <dbReference type="SAM" id="Phobius"/>
    </source>
</evidence>
<dbReference type="Gene3D" id="2.60.40.10">
    <property type="entry name" value="Immunoglobulins"/>
    <property type="match status" value="1"/>
</dbReference>
<dbReference type="Pfam" id="PF24514">
    <property type="entry name" value="SpaA_4"/>
    <property type="match status" value="1"/>
</dbReference>
<reference evidence="4 5" key="1">
    <citation type="submission" date="2015-11" db="EMBL/GenBank/DDBJ databases">
        <title>Draft genome of Sulfurovum riftiae 1812E, a member of the Epsilonproteobacteria isolated from the tube of the deep-sea hydrothermal vent tubewom Riftia pachyptila.</title>
        <authorList>
            <person name="Vetriani C."/>
            <person name="Giovannelli D."/>
        </authorList>
    </citation>
    <scope>NUCLEOTIDE SEQUENCE [LARGE SCALE GENOMIC DNA]</scope>
    <source>
        <strain evidence="4 5">1812E</strain>
    </source>
</reference>
<dbReference type="AlphaFoldDB" id="A0A151CIS6"/>
<keyword evidence="1" id="KW-0812">Transmembrane</keyword>